<proteinExistence type="inferred from homology"/>
<dbReference type="Gene3D" id="3.40.140.10">
    <property type="entry name" value="Cytidine Deaminase, domain 2"/>
    <property type="match status" value="1"/>
</dbReference>
<reference evidence="5" key="2">
    <citation type="journal article" date="2021" name="J Anim Sci Technol">
        <title>Complete genome sequence of Paenibacillus konkukensis sp. nov. SK3146 as a potential probiotic strain.</title>
        <authorList>
            <person name="Jung H.I."/>
            <person name="Park S."/>
            <person name="Niu K.M."/>
            <person name="Lee S.W."/>
            <person name="Kothari D."/>
            <person name="Yi K.J."/>
            <person name="Kim S.K."/>
        </authorList>
    </citation>
    <scope>NUCLEOTIDE SEQUENCE</scope>
    <source>
        <strain evidence="5">SK3146</strain>
    </source>
</reference>
<keyword evidence="4" id="KW-0812">Transmembrane</keyword>
<dbReference type="SUPFAM" id="SSF53927">
    <property type="entry name" value="Cytidine deaminase-like"/>
    <property type="match status" value="1"/>
</dbReference>
<dbReference type="EMBL" id="CP027059">
    <property type="protein sequence ID" value="UQZ83760.1"/>
    <property type="molecule type" value="Genomic_DNA"/>
</dbReference>
<reference evidence="5" key="1">
    <citation type="submission" date="2018-02" db="EMBL/GenBank/DDBJ databases">
        <authorList>
            <person name="Kim S.-K."/>
            <person name="Jung H.-I."/>
            <person name="Lee S.-W."/>
        </authorList>
    </citation>
    <scope>NUCLEOTIDE SEQUENCE</scope>
    <source>
        <strain evidence="5">SK3146</strain>
    </source>
</reference>
<dbReference type="NCBIfam" id="TIGR00129">
    <property type="entry name" value="fdhD_narQ"/>
    <property type="match status" value="1"/>
</dbReference>
<keyword evidence="6" id="KW-1185">Reference proteome</keyword>
<keyword evidence="1 3" id="KW-0963">Cytoplasm</keyword>
<keyword evidence="4" id="KW-0472">Membrane</keyword>
<gene>
    <name evidence="3" type="primary">fdhD</name>
    <name evidence="5" type="ORF">SK3146_02967</name>
</gene>
<evidence type="ECO:0000313" key="6">
    <source>
        <dbReference type="Proteomes" id="UP001057134"/>
    </source>
</evidence>
<keyword evidence="4" id="KW-1133">Transmembrane helix</keyword>
<feature type="transmembrane region" description="Helical" evidence="4">
    <location>
        <begin position="31"/>
        <end position="58"/>
    </location>
</feature>
<sequence length="333" mass="37406">MNKFPRLIPNPNEVLPVAGNALYTILSVRLISLYVIVGGLTSIDRLFLTMSLLMLFLISKREVDNVDVVENRRGIIRFHHGAVERVQDKIVTEYPVTIKINGEEFATMVCSPEHIVDMAIGFLASEGVIQRYDDIDDIWFEDKAGFVHIKTKKMNEFYQKFHSKRYITSCCGKSRQGFYFINDAKTAKVMAAINVTLSFDDCFRLMGLMQSSAEIFQETGGVHNAALCNKHDIILSRMDIGRHNALDKIYGYCLIHNVSLTGKIIVFSGRISSEILLKVAKIGCEVVLSKSAPTELALQLADELGITTVGFIRNHCLNVYTHPQRIEGIALNQ</sequence>
<dbReference type="InterPro" id="IPR003786">
    <property type="entry name" value="FdhD"/>
</dbReference>
<evidence type="ECO:0000256" key="3">
    <source>
        <dbReference type="HAMAP-Rule" id="MF_00187"/>
    </source>
</evidence>
<comment type="caution">
    <text evidence="3">Lacks conserved residue(s) required for the propagation of feature annotation.</text>
</comment>
<organism evidence="5 6">
    <name type="scientific">Paenibacillus konkukensis</name>
    <dbReference type="NCBI Taxonomy" id="2020716"/>
    <lineage>
        <taxon>Bacteria</taxon>
        <taxon>Bacillati</taxon>
        <taxon>Bacillota</taxon>
        <taxon>Bacilli</taxon>
        <taxon>Bacillales</taxon>
        <taxon>Paenibacillaceae</taxon>
        <taxon>Paenibacillus</taxon>
    </lineage>
</organism>
<evidence type="ECO:0000256" key="2">
    <source>
        <dbReference type="ARBA" id="ARBA00023150"/>
    </source>
</evidence>
<keyword evidence="2 3" id="KW-0501">Molybdenum cofactor biosynthesis</keyword>
<dbReference type="Gene3D" id="3.10.20.10">
    <property type="match status" value="1"/>
</dbReference>
<dbReference type="PANTHER" id="PTHR30592:SF1">
    <property type="entry name" value="SULFUR CARRIER PROTEIN FDHD"/>
    <property type="match status" value="1"/>
</dbReference>
<comment type="subcellular location">
    <subcellularLocation>
        <location evidence="3">Cytoplasm</location>
    </subcellularLocation>
</comment>
<comment type="similarity">
    <text evidence="3">Belongs to the FdhD family.</text>
</comment>
<comment type="function">
    <text evidence="3">Required for formate dehydrogenase (FDH) activity. Acts as a sulfur carrier protein that transfers sulfur from IscS to the molybdenum cofactor prior to its insertion into FDH.</text>
</comment>
<evidence type="ECO:0000256" key="4">
    <source>
        <dbReference type="SAM" id="Phobius"/>
    </source>
</evidence>
<dbReference type="Pfam" id="PF02634">
    <property type="entry name" value="FdhD-NarQ"/>
    <property type="match status" value="1"/>
</dbReference>
<feature type="active site" description="Cysteine persulfide intermediate" evidence="3">
    <location>
        <position position="171"/>
    </location>
</feature>
<evidence type="ECO:0000256" key="1">
    <source>
        <dbReference type="ARBA" id="ARBA00022490"/>
    </source>
</evidence>
<dbReference type="HAMAP" id="MF_00187">
    <property type="entry name" value="FdhD"/>
    <property type="match status" value="1"/>
</dbReference>
<accession>A0ABY4RNK4</accession>
<protein>
    <recommendedName>
        <fullName evidence="3">Sulfur carrier protein FdhD</fullName>
    </recommendedName>
</protein>
<dbReference type="Proteomes" id="UP001057134">
    <property type="component" value="Chromosome"/>
</dbReference>
<evidence type="ECO:0000313" key="5">
    <source>
        <dbReference type="EMBL" id="UQZ83760.1"/>
    </source>
</evidence>
<name>A0ABY4RNK4_9BACL</name>
<dbReference type="InterPro" id="IPR016193">
    <property type="entry name" value="Cytidine_deaminase-like"/>
</dbReference>
<dbReference type="PANTHER" id="PTHR30592">
    <property type="entry name" value="FORMATE DEHYDROGENASE"/>
    <property type="match status" value="1"/>
</dbReference>